<dbReference type="AlphaFoldDB" id="A0A9Q0CNB4"/>
<evidence type="ECO:0000256" key="6">
    <source>
        <dbReference type="ARBA" id="ARBA00023157"/>
    </source>
</evidence>
<dbReference type="PANTHER" id="PTHR12411">
    <property type="entry name" value="CYSTEINE PROTEASE FAMILY C1-RELATED"/>
    <property type="match status" value="1"/>
</dbReference>
<keyword evidence="7" id="KW-0812">Transmembrane</keyword>
<evidence type="ECO:0000313" key="10">
    <source>
        <dbReference type="EMBL" id="KAJ1696845.1"/>
    </source>
</evidence>
<keyword evidence="7" id="KW-0472">Membrane</keyword>
<dbReference type="OrthoDB" id="10253408at2759"/>
<dbReference type="PROSITE" id="PS00639">
    <property type="entry name" value="THIOL_PROTEASE_HIS"/>
    <property type="match status" value="1"/>
</dbReference>
<feature type="transmembrane region" description="Helical" evidence="7">
    <location>
        <begin position="45"/>
        <end position="61"/>
    </location>
</feature>
<dbReference type="Pfam" id="PF08246">
    <property type="entry name" value="Inhibitor_I29"/>
    <property type="match status" value="1"/>
</dbReference>
<keyword evidence="11" id="KW-1185">Reference proteome</keyword>
<dbReference type="InterPro" id="IPR000169">
    <property type="entry name" value="Pept_cys_AS"/>
</dbReference>
<feature type="domain" description="Cathepsin propeptide inhibitor" evidence="9">
    <location>
        <begin position="79"/>
        <end position="135"/>
    </location>
</feature>
<organism evidence="10 11">
    <name type="scientific">Rhynchospora breviuscula</name>
    <dbReference type="NCBI Taxonomy" id="2022672"/>
    <lineage>
        <taxon>Eukaryota</taxon>
        <taxon>Viridiplantae</taxon>
        <taxon>Streptophyta</taxon>
        <taxon>Embryophyta</taxon>
        <taxon>Tracheophyta</taxon>
        <taxon>Spermatophyta</taxon>
        <taxon>Magnoliopsida</taxon>
        <taxon>Liliopsida</taxon>
        <taxon>Poales</taxon>
        <taxon>Cyperaceae</taxon>
        <taxon>Cyperoideae</taxon>
        <taxon>Rhynchosporeae</taxon>
        <taxon>Rhynchospora</taxon>
    </lineage>
</organism>
<keyword evidence="3" id="KW-0732">Signal</keyword>
<evidence type="ECO:0000256" key="5">
    <source>
        <dbReference type="ARBA" id="ARBA00022807"/>
    </source>
</evidence>
<dbReference type="PRINTS" id="PR00705">
    <property type="entry name" value="PAPAIN"/>
</dbReference>
<dbReference type="Gene3D" id="3.90.70.10">
    <property type="entry name" value="Cysteine proteinases"/>
    <property type="match status" value="1"/>
</dbReference>
<dbReference type="InterPro" id="IPR025660">
    <property type="entry name" value="Pept_his_AS"/>
</dbReference>
<feature type="domain" description="Peptidase C1A papain C-terminal" evidence="8">
    <location>
        <begin position="171"/>
        <end position="384"/>
    </location>
</feature>
<dbReference type="GO" id="GO:0008234">
    <property type="term" value="F:cysteine-type peptidase activity"/>
    <property type="evidence" value="ECO:0007669"/>
    <property type="project" value="UniProtKB-KW"/>
</dbReference>
<dbReference type="SUPFAM" id="SSF54001">
    <property type="entry name" value="Cysteine proteinases"/>
    <property type="match status" value="1"/>
</dbReference>
<comment type="caution">
    <text evidence="10">The sequence shown here is derived from an EMBL/GenBank/DDBJ whole genome shotgun (WGS) entry which is preliminary data.</text>
</comment>
<dbReference type="InterPro" id="IPR013128">
    <property type="entry name" value="Peptidase_C1A"/>
</dbReference>
<evidence type="ECO:0000259" key="8">
    <source>
        <dbReference type="SMART" id="SM00645"/>
    </source>
</evidence>
<evidence type="ECO:0000256" key="7">
    <source>
        <dbReference type="SAM" id="Phobius"/>
    </source>
</evidence>
<dbReference type="CDD" id="cd02248">
    <property type="entry name" value="Peptidase_C1A"/>
    <property type="match status" value="1"/>
</dbReference>
<dbReference type="Proteomes" id="UP001151287">
    <property type="component" value="Unassembled WGS sequence"/>
</dbReference>
<feature type="transmembrane region" description="Helical" evidence="7">
    <location>
        <begin position="12"/>
        <end position="33"/>
    </location>
</feature>
<reference evidence="10" key="1">
    <citation type="journal article" date="2022" name="Cell">
        <title>Repeat-based holocentromeres influence genome architecture and karyotype evolution.</title>
        <authorList>
            <person name="Hofstatter P.G."/>
            <person name="Thangavel G."/>
            <person name="Lux T."/>
            <person name="Neumann P."/>
            <person name="Vondrak T."/>
            <person name="Novak P."/>
            <person name="Zhang M."/>
            <person name="Costa L."/>
            <person name="Castellani M."/>
            <person name="Scott A."/>
            <person name="Toegelov H."/>
            <person name="Fuchs J."/>
            <person name="Mata-Sucre Y."/>
            <person name="Dias Y."/>
            <person name="Vanzela A.L.L."/>
            <person name="Huettel B."/>
            <person name="Almeida C.C.S."/>
            <person name="Simkova H."/>
            <person name="Souza G."/>
            <person name="Pedrosa-Harand A."/>
            <person name="Macas J."/>
            <person name="Mayer K.F.X."/>
            <person name="Houben A."/>
            <person name="Marques A."/>
        </authorList>
    </citation>
    <scope>NUCLEOTIDE SEQUENCE</scope>
    <source>
        <strain evidence="10">RhyBre1mFocal</strain>
    </source>
</reference>
<dbReference type="EMBL" id="JAMQYH010000002">
    <property type="protein sequence ID" value="KAJ1696845.1"/>
    <property type="molecule type" value="Genomic_DNA"/>
</dbReference>
<evidence type="ECO:0000256" key="1">
    <source>
        <dbReference type="ARBA" id="ARBA00008455"/>
    </source>
</evidence>
<dbReference type="InterPro" id="IPR038765">
    <property type="entry name" value="Papain-like_cys_pep_sf"/>
</dbReference>
<sequence>MLCDRKLFLIRNIFLVAATYVKVPHELILSFISSFSWEHTDTMGFINRPLITFLIILLVFANTRPISCEKDDDPMRERYRKWMAKYNRTHKDDHQREKRFQIYKANVELIEAFNAINEDYKLTDNKFADITNTEFRERYMGLKGSSSRVPFLDTKKNEEHSEKAREMLEAVPEKIDWRKKGAVSEVRDQGPCGACWAFSAVAAIEGITQIKSGRLVTLSEQELVDCNMIDDGCYGGLMTDAFDFVRLNGGLTTESDYPYQGQQGECKTSKLDHHAATIKGYRNVTVNEQSLLKAVASQPVSVGIDAGSMAFQFYSNGVFTGPCGVDLNHGVTIVGYDTDGKDTYWIAKNSWGAGWGERGYMRMKRGVQGDLGLCGITTLASYPVV</sequence>
<evidence type="ECO:0000259" key="9">
    <source>
        <dbReference type="SMART" id="SM00848"/>
    </source>
</evidence>
<protein>
    <submittedName>
        <fullName evidence="10">Uncharacterized protein</fullName>
    </submittedName>
</protein>
<keyword evidence="4" id="KW-0378">Hydrolase</keyword>
<dbReference type="SMART" id="SM00848">
    <property type="entry name" value="Inhibitor_I29"/>
    <property type="match status" value="1"/>
</dbReference>
<dbReference type="InterPro" id="IPR025661">
    <property type="entry name" value="Pept_asp_AS"/>
</dbReference>
<keyword evidence="7" id="KW-1133">Transmembrane helix</keyword>
<dbReference type="Pfam" id="PF00112">
    <property type="entry name" value="Peptidase_C1"/>
    <property type="match status" value="1"/>
</dbReference>
<evidence type="ECO:0000256" key="3">
    <source>
        <dbReference type="ARBA" id="ARBA00022729"/>
    </source>
</evidence>
<dbReference type="FunFam" id="3.90.70.10:FF:000067">
    <property type="entry name" value="Senescence-specific cysteine protease"/>
    <property type="match status" value="1"/>
</dbReference>
<name>A0A9Q0CNB4_9POAL</name>
<dbReference type="PROSITE" id="PS00139">
    <property type="entry name" value="THIOL_PROTEASE_CYS"/>
    <property type="match status" value="1"/>
</dbReference>
<evidence type="ECO:0000256" key="2">
    <source>
        <dbReference type="ARBA" id="ARBA00022670"/>
    </source>
</evidence>
<gene>
    <name evidence="10" type="ORF">LUZ63_005357</name>
</gene>
<dbReference type="GO" id="GO:0006508">
    <property type="term" value="P:proteolysis"/>
    <property type="evidence" value="ECO:0007669"/>
    <property type="project" value="UniProtKB-KW"/>
</dbReference>
<dbReference type="PROSITE" id="PS00640">
    <property type="entry name" value="THIOL_PROTEASE_ASN"/>
    <property type="match status" value="1"/>
</dbReference>
<keyword evidence="6" id="KW-1015">Disulfide bond</keyword>
<evidence type="ECO:0000313" key="11">
    <source>
        <dbReference type="Proteomes" id="UP001151287"/>
    </source>
</evidence>
<accession>A0A9Q0CNB4</accession>
<proteinExistence type="inferred from homology"/>
<comment type="similarity">
    <text evidence="1">Belongs to the peptidase C1 family.</text>
</comment>
<evidence type="ECO:0000256" key="4">
    <source>
        <dbReference type="ARBA" id="ARBA00022801"/>
    </source>
</evidence>
<dbReference type="InterPro" id="IPR013201">
    <property type="entry name" value="Prot_inhib_I29"/>
</dbReference>
<keyword evidence="5" id="KW-0788">Thiol protease</keyword>
<dbReference type="InterPro" id="IPR000668">
    <property type="entry name" value="Peptidase_C1A_C"/>
</dbReference>
<keyword evidence="2" id="KW-0645">Protease</keyword>
<dbReference type="InterPro" id="IPR039417">
    <property type="entry name" value="Peptidase_C1A_papain-like"/>
</dbReference>
<dbReference type="SMART" id="SM00645">
    <property type="entry name" value="Pept_C1"/>
    <property type="match status" value="1"/>
</dbReference>